<feature type="transmembrane region" description="Helical" evidence="6">
    <location>
        <begin position="318"/>
        <end position="337"/>
    </location>
</feature>
<dbReference type="KEGG" id="pau:PA14_15630"/>
<dbReference type="PROSITE" id="PS50850">
    <property type="entry name" value="MFS"/>
    <property type="match status" value="1"/>
</dbReference>
<feature type="transmembrane region" description="Helical" evidence="6">
    <location>
        <begin position="287"/>
        <end position="306"/>
    </location>
</feature>
<comment type="subcellular location">
    <subcellularLocation>
        <location evidence="1">Membrane</location>
        <topology evidence="1">Multi-pass membrane protein</topology>
    </subcellularLocation>
</comment>
<evidence type="ECO:0000313" key="9">
    <source>
        <dbReference type="Proteomes" id="UP000000653"/>
    </source>
</evidence>
<feature type="transmembrane region" description="Helical" evidence="6">
    <location>
        <begin position="184"/>
        <end position="204"/>
    </location>
</feature>
<dbReference type="PANTHER" id="PTHR23514">
    <property type="entry name" value="BYPASS OF STOP CODON PROTEIN 6"/>
    <property type="match status" value="1"/>
</dbReference>
<accession>A0A0H2ZF70</accession>
<evidence type="ECO:0000256" key="4">
    <source>
        <dbReference type="ARBA" id="ARBA00023136"/>
    </source>
</evidence>
<keyword evidence="3 6" id="KW-1133">Transmembrane helix</keyword>
<dbReference type="AlphaFoldDB" id="A0A0H2ZF70"/>
<feature type="transmembrane region" description="Helical" evidence="6">
    <location>
        <begin position="403"/>
        <end position="422"/>
    </location>
</feature>
<feature type="transmembrane region" description="Helical" evidence="6">
    <location>
        <begin position="376"/>
        <end position="397"/>
    </location>
</feature>
<feature type="transmembrane region" description="Helical" evidence="6">
    <location>
        <begin position="60"/>
        <end position="81"/>
    </location>
</feature>
<dbReference type="EMBL" id="CP000438">
    <property type="protein sequence ID" value="ABJ13006.1"/>
    <property type="molecule type" value="Genomic_DNA"/>
</dbReference>
<proteinExistence type="predicted"/>
<reference evidence="8 9" key="1">
    <citation type="journal article" date="2006" name="Genome Biol.">
        <title>Genomic analysis reveals that Pseudomonas aeruginosa virulence is combinatorial.</title>
        <authorList>
            <person name="Lee D.G."/>
            <person name="Urbach J.M."/>
            <person name="Wu G."/>
            <person name="Liberati N.T."/>
            <person name="Feinbaum R.L."/>
            <person name="Miyata S."/>
            <person name="Diggins L.T."/>
            <person name="He J."/>
            <person name="Saucier M."/>
            <person name="Deziel E."/>
            <person name="Friedman L."/>
            <person name="Li L."/>
            <person name="Grills G."/>
            <person name="Montgomery K."/>
            <person name="Kucherlapati R."/>
            <person name="Rahme L.G."/>
            <person name="Ausubel F.M."/>
        </authorList>
    </citation>
    <scope>NUCLEOTIDE SEQUENCE [LARGE SCALE GENOMIC DNA]</scope>
    <source>
        <strain evidence="8 9">UCBPP-PA14</strain>
    </source>
</reference>
<dbReference type="PANTHER" id="PTHR23514:SF13">
    <property type="entry name" value="INNER MEMBRANE PROTEIN YBJJ"/>
    <property type="match status" value="1"/>
</dbReference>
<feature type="transmembrane region" description="Helical" evidence="6">
    <location>
        <begin position="252"/>
        <end position="275"/>
    </location>
</feature>
<dbReference type="Pfam" id="PF07690">
    <property type="entry name" value="MFS_1"/>
    <property type="match status" value="1"/>
</dbReference>
<sequence>MRSIRSRPAASGGFRRRSPGSTHSRPSRAHGRRRGYRAFAVHQTSTGIDRMTSSSVGKGIAISGMFFMLGLCFGSLSSRMATIKDGLQLSDGVFGSALFAMSAGVVLSLPVSGWMIAKLGSRNVGVTAILTNAVLLSLVPLASSVYQLAALLFVSGFSYSAVNVSNNTQASLSEALSGKTELPFFHGIWGLAGFVGAGFGALMIGQDFALSTHFGVISVIAFLAALACWRFLHDQPGAERVGRAFAMPDRRLFNYGLIVFFSMACEGIMYDWSVVYFQDVVSAERQLVGVGFMVFMGAMTVGRLLLNRVADRFGTRSTLQWSGGLALIGMVTTIAYPSLPASIIGFCLVGLGICTVIPLVAGAAARSSSMAPSSAIAAVLTIGFLGTLIGPPLIGFLSEAFGLRYAFGACVVLAIGIILRAGKIPRQAPSVV</sequence>
<feature type="transmembrane region" description="Helical" evidence="6">
    <location>
        <begin position="124"/>
        <end position="142"/>
    </location>
</feature>
<protein>
    <recommendedName>
        <fullName evidence="7">Major facilitator superfamily (MFS) profile domain-containing protein</fullName>
    </recommendedName>
</protein>
<name>A0A0H2ZF70_PSEAB</name>
<feature type="transmembrane region" description="Helical" evidence="6">
    <location>
        <begin position="148"/>
        <end position="164"/>
    </location>
</feature>
<evidence type="ECO:0000256" key="6">
    <source>
        <dbReference type="SAM" id="Phobius"/>
    </source>
</evidence>
<dbReference type="InterPro" id="IPR011701">
    <property type="entry name" value="MFS"/>
</dbReference>
<dbReference type="Proteomes" id="UP000000653">
    <property type="component" value="Chromosome"/>
</dbReference>
<evidence type="ECO:0000256" key="3">
    <source>
        <dbReference type="ARBA" id="ARBA00022989"/>
    </source>
</evidence>
<dbReference type="SUPFAM" id="SSF103473">
    <property type="entry name" value="MFS general substrate transporter"/>
    <property type="match status" value="1"/>
</dbReference>
<organism evidence="8 9">
    <name type="scientific">Pseudomonas aeruginosa (strain UCBPP-PA14)</name>
    <dbReference type="NCBI Taxonomy" id="208963"/>
    <lineage>
        <taxon>Bacteria</taxon>
        <taxon>Pseudomonadati</taxon>
        <taxon>Pseudomonadota</taxon>
        <taxon>Gammaproteobacteria</taxon>
        <taxon>Pseudomonadales</taxon>
        <taxon>Pseudomonadaceae</taxon>
        <taxon>Pseudomonas</taxon>
    </lineage>
</organism>
<feature type="region of interest" description="Disordered" evidence="5">
    <location>
        <begin position="1"/>
        <end position="35"/>
    </location>
</feature>
<dbReference type="GO" id="GO:0022857">
    <property type="term" value="F:transmembrane transporter activity"/>
    <property type="evidence" value="ECO:0007669"/>
    <property type="project" value="InterPro"/>
</dbReference>
<keyword evidence="4 6" id="KW-0472">Membrane</keyword>
<evidence type="ECO:0000256" key="1">
    <source>
        <dbReference type="ARBA" id="ARBA00004141"/>
    </source>
</evidence>
<feature type="compositionally biased region" description="Basic residues" evidence="5">
    <location>
        <begin position="25"/>
        <end position="35"/>
    </location>
</feature>
<keyword evidence="2 6" id="KW-0812">Transmembrane</keyword>
<evidence type="ECO:0000313" key="8">
    <source>
        <dbReference type="EMBL" id="ABJ13006.1"/>
    </source>
</evidence>
<feature type="transmembrane region" description="Helical" evidence="6">
    <location>
        <begin position="210"/>
        <end position="232"/>
    </location>
</feature>
<dbReference type="GO" id="GO:0016020">
    <property type="term" value="C:membrane"/>
    <property type="evidence" value="ECO:0007669"/>
    <property type="project" value="UniProtKB-SubCell"/>
</dbReference>
<dbReference type="CDD" id="cd17393">
    <property type="entry name" value="MFS_MosC_like"/>
    <property type="match status" value="1"/>
</dbReference>
<feature type="transmembrane region" description="Helical" evidence="6">
    <location>
        <begin position="343"/>
        <end position="364"/>
    </location>
</feature>
<gene>
    <name evidence="8" type="ordered locus">PA14_15630</name>
</gene>
<dbReference type="InterPro" id="IPR036259">
    <property type="entry name" value="MFS_trans_sf"/>
</dbReference>
<dbReference type="InterPro" id="IPR051788">
    <property type="entry name" value="MFS_Transporter"/>
</dbReference>
<evidence type="ECO:0000256" key="5">
    <source>
        <dbReference type="SAM" id="MobiDB-lite"/>
    </source>
</evidence>
<dbReference type="HOGENOM" id="CLU_035309_1_1_6"/>
<feature type="domain" description="Major facilitator superfamily (MFS) profile" evidence="7">
    <location>
        <begin position="193"/>
        <end position="432"/>
    </location>
</feature>
<dbReference type="Gene3D" id="1.20.1250.20">
    <property type="entry name" value="MFS general substrate transporter like domains"/>
    <property type="match status" value="2"/>
</dbReference>
<feature type="transmembrane region" description="Helical" evidence="6">
    <location>
        <begin position="93"/>
        <end position="117"/>
    </location>
</feature>
<evidence type="ECO:0000256" key="2">
    <source>
        <dbReference type="ARBA" id="ARBA00022692"/>
    </source>
</evidence>
<evidence type="ECO:0000259" key="7">
    <source>
        <dbReference type="PROSITE" id="PS50850"/>
    </source>
</evidence>
<dbReference type="InterPro" id="IPR020846">
    <property type="entry name" value="MFS_dom"/>
</dbReference>